<protein>
    <submittedName>
        <fullName evidence="5">Geranylgeranyl diphosphate synthase type I</fullName>
    </submittedName>
</protein>
<gene>
    <name evidence="5" type="ORF">DFR70_108329</name>
</gene>
<evidence type="ECO:0000256" key="4">
    <source>
        <dbReference type="RuleBase" id="RU004466"/>
    </source>
</evidence>
<keyword evidence="3" id="KW-0460">Magnesium</keyword>
<dbReference type="Gene3D" id="1.10.600.10">
    <property type="entry name" value="Farnesyl Diphosphate Synthase"/>
    <property type="match status" value="1"/>
</dbReference>
<reference evidence="5 6" key="1">
    <citation type="submission" date="2018-05" db="EMBL/GenBank/DDBJ databases">
        <title>Genomic Encyclopedia of Type Strains, Phase IV (KMG-IV): sequencing the most valuable type-strain genomes for metagenomic binning, comparative biology and taxonomic classification.</title>
        <authorList>
            <person name="Goeker M."/>
        </authorList>
    </citation>
    <scope>NUCLEOTIDE SEQUENCE [LARGE SCALE GENOMIC DNA]</scope>
    <source>
        <strain evidence="5 6">DSM 44704</strain>
    </source>
</reference>
<dbReference type="SFLD" id="SFLDG01017">
    <property type="entry name" value="Polyprenyl_Transferase_Like"/>
    <property type="match status" value="1"/>
</dbReference>
<dbReference type="RefSeq" id="WP_051187853.1">
    <property type="nucleotide sequence ID" value="NZ_QJKF01000008.1"/>
</dbReference>
<dbReference type="SFLD" id="SFLDS00005">
    <property type="entry name" value="Isoprenoid_Synthase_Type_I"/>
    <property type="match status" value="1"/>
</dbReference>
<proteinExistence type="inferred from homology"/>
<dbReference type="PROSITE" id="PS00723">
    <property type="entry name" value="POLYPRENYL_SYNTHASE_1"/>
    <property type="match status" value="1"/>
</dbReference>
<dbReference type="GO" id="GO:0046872">
    <property type="term" value="F:metal ion binding"/>
    <property type="evidence" value="ECO:0007669"/>
    <property type="project" value="UniProtKB-KW"/>
</dbReference>
<dbReference type="PANTHER" id="PTHR12001">
    <property type="entry name" value="GERANYLGERANYL PYROPHOSPHATE SYNTHASE"/>
    <property type="match status" value="1"/>
</dbReference>
<dbReference type="InterPro" id="IPR008949">
    <property type="entry name" value="Isoprenoid_synthase_dom_sf"/>
</dbReference>
<keyword evidence="2" id="KW-0479">Metal-binding</keyword>
<comment type="caution">
    <text evidence="5">The sequence shown here is derived from an EMBL/GenBank/DDBJ whole genome shotgun (WGS) entry which is preliminary data.</text>
</comment>
<dbReference type="InterPro" id="IPR000092">
    <property type="entry name" value="Polyprenyl_synt"/>
</dbReference>
<keyword evidence="6" id="KW-1185">Reference proteome</keyword>
<evidence type="ECO:0000313" key="6">
    <source>
        <dbReference type="Proteomes" id="UP000247569"/>
    </source>
</evidence>
<sequence length="344" mass="35829">MINAHAPAVADDRADKILSRARTLCQPQLKIAVGALSEPLQRIAGYHIGWCDEDGTARSHRSGKALRAALTLCVCQACGGSPTVALPAAAAVELIHNFTLVHDDLMDTDETRRGRPTVWRVWGADDAILLGDALHALAISVLATGLPGGLVPEAVSRLAAASAELCRGQHEDLALETDASAGVEEYLQMVMGKTGALMGCACALGGLCAGADEPTVAALDAYGRELGVAFQFVDDIIGIWGDTAATGKPVGNDLARHKRSLPVIIALRSGGSAAAELAEIYRSPEPMTTARIDRARTLVEAAGGLAAARAHAARQARKALAALPSHVVSTDLEILTDAVTHRVR</sequence>
<dbReference type="GO" id="GO:0008299">
    <property type="term" value="P:isoprenoid biosynthetic process"/>
    <property type="evidence" value="ECO:0007669"/>
    <property type="project" value="InterPro"/>
</dbReference>
<evidence type="ECO:0000256" key="2">
    <source>
        <dbReference type="ARBA" id="ARBA00022723"/>
    </source>
</evidence>
<dbReference type="Pfam" id="PF00348">
    <property type="entry name" value="polyprenyl_synt"/>
    <property type="match status" value="1"/>
</dbReference>
<keyword evidence="4" id="KW-0808">Transferase</keyword>
<evidence type="ECO:0000256" key="1">
    <source>
        <dbReference type="ARBA" id="ARBA00005128"/>
    </source>
</evidence>
<evidence type="ECO:0000313" key="5">
    <source>
        <dbReference type="EMBL" id="PXX61771.1"/>
    </source>
</evidence>
<dbReference type="Proteomes" id="UP000247569">
    <property type="component" value="Unassembled WGS sequence"/>
</dbReference>
<comment type="similarity">
    <text evidence="4">Belongs to the FPP/GGPP synthase family.</text>
</comment>
<dbReference type="PANTHER" id="PTHR12001:SF86">
    <property type="entry name" value="GERANYLGERANYL DIPHOSPHATE SYNTHASE"/>
    <property type="match status" value="1"/>
</dbReference>
<dbReference type="AlphaFoldDB" id="A0A318K1B9"/>
<dbReference type="GO" id="GO:0004659">
    <property type="term" value="F:prenyltransferase activity"/>
    <property type="evidence" value="ECO:0007669"/>
    <property type="project" value="InterPro"/>
</dbReference>
<dbReference type="CDD" id="cd00685">
    <property type="entry name" value="Trans_IPPS_HT"/>
    <property type="match status" value="1"/>
</dbReference>
<evidence type="ECO:0000256" key="3">
    <source>
        <dbReference type="ARBA" id="ARBA00022842"/>
    </source>
</evidence>
<dbReference type="EMBL" id="QJKF01000008">
    <property type="protein sequence ID" value="PXX61771.1"/>
    <property type="molecule type" value="Genomic_DNA"/>
</dbReference>
<organism evidence="5 6">
    <name type="scientific">Nocardia tenerifensis</name>
    <dbReference type="NCBI Taxonomy" id="228006"/>
    <lineage>
        <taxon>Bacteria</taxon>
        <taxon>Bacillati</taxon>
        <taxon>Actinomycetota</taxon>
        <taxon>Actinomycetes</taxon>
        <taxon>Mycobacteriales</taxon>
        <taxon>Nocardiaceae</taxon>
        <taxon>Nocardia</taxon>
    </lineage>
</organism>
<dbReference type="SUPFAM" id="SSF48576">
    <property type="entry name" value="Terpenoid synthases"/>
    <property type="match status" value="1"/>
</dbReference>
<dbReference type="InterPro" id="IPR033749">
    <property type="entry name" value="Polyprenyl_synt_CS"/>
</dbReference>
<accession>A0A318K1B9</accession>
<dbReference type="OrthoDB" id="4497239at2"/>
<comment type="pathway">
    <text evidence="1">Isoprenoid biosynthesis.</text>
</comment>
<name>A0A318K1B9_9NOCA</name>